<dbReference type="AlphaFoldDB" id="A0A1I9YWM4"/>
<accession>A0A1I9YWM4</accession>
<reference evidence="1" key="1">
    <citation type="submission" date="2016-09" db="EMBL/GenBank/DDBJ databases">
        <title>The Complete Genome of Burkholderia sprentiae wsm5005.</title>
        <authorList>
            <person name="De Meyer S."/>
            <person name="Wang P."/>
            <person name="Terpolilli J."/>
        </authorList>
    </citation>
    <scope>NUCLEOTIDE SEQUENCE [LARGE SCALE GENOMIC DNA]</scope>
    <source>
        <strain evidence="1">WSM5005</strain>
        <plasmid evidence="1">pl2WSM5005</plasmid>
    </source>
</reference>
<geneLocation type="plasmid" evidence="1 2">
    <name>pl2WSM5005</name>
</geneLocation>
<proteinExistence type="predicted"/>
<keyword evidence="1" id="KW-0614">Plasmid</keyword>
<reference evidence="1" key="2">
    <citation type="submission" date="2021-06" db="EMBL/GenBank/DDBJ databases">
        <authorList>
            <person name="Rogers T.H."/>
            <person name="Ramsay J.P."/>
            <person name="Wang P."/>
            <person name="Terpolilli J."/>
        </authorList>
    </citation>
    <scope>NUCLEOTIDE SEQUENCE</scope>
    <source>
        <strain evidence="1">WSM5005</strain>
        <plasmid evidence="1">pl2WSM5005</plasmid>
    </source>
</reference>
<gene>
    <name evidence="1" type="ORF">BJG93_34060</name>
</gene>
<evidence type="ECO:0000313" key="2">
    <source>
        <dbReference type="Proteomes" id="UP000179860"/>
    </source>
</evidence>
<organism evidence="1 2">
    <name type="scientific">Paraburkholderia sprentiae WSM5005</name>
    <dbReference type="NCBI Taxonomy" id="754502"/>
    <lineage>
        <taxon>Bacteria</taxon>
        <taxon>Pseudomonadati</taxon>
        <taxon>Pseudomonadota</taxon>
        <taxon>Betaproteobacteria</taxon>
        <taxon>Burkholderiales</taxon>
        <taxon>Burkholderiaceae</taxon>
        <taxon>Paraburkholderia</taxon>
    </lineage>
</organism>
<protein>
    <submittedName>
        <fullName evidence="1">Uncharacterized protein</fullName>
    </submittedName>
</protein>
<dbReference type="RefSeq" id="WP_027193699.1">
    <property type="nucleotide sequence ID" value="NZ_CP017565.2"/>
</dbReference>
<dbReference type="EMBL" id="CP017565">
    <property type="protein sequence ID" value="APA90575.1"/>
    <property type="molecule type" value="Genomic_DNA"/>
</dbReference>
<keyword evidence="2" id="KW-1185">Reference proteome</keyword>
<dbReference type="Proteomes" id="UP000179860">
    <property type="component" value="Plasmid pl2WSM5005"/>
</dbReference>
<sequence>MNKDGDAAAKALMDAVELIDVHRPSIESKYLLAACIACCEYELDAARTTAKNALAYAKQRSRPAH</sequence>
<evidence type="ECO:0000313" key="1">
    <source>
        <dbReference type="EMBL" id="APA90575.1"/>
    </source>
</evidence>
<name>A0A1I9YWM4_9BURK</name>
<dbReference type="KEGG" id="pspw:BJG93_34060"/>